<proteinExistence type="predicted"/>
<evidence type="ECO:0000313" key="2">
    <source>
        <dbReference type="Proteomes" id="UP000789342"/>
    </source>
</evidence>
<gene>
    <name evidence="1" type="ORF">AMORRO_LOCUS11812</name>
</gene>
<name>A0A9N9EX59_9GLOM</name>
<dbReference type="EMBL" id="CAJVPV010015918">
    <property type="protein sequence ID" value="CAG8694996.1"/>
    <property type="molecule type" value="Genomic_DNA"/>
</dbReference>
<reference evidence="1" key="1">
    <citation type="submission" date="2021-06" db="EMBL/GenBank/DDBJ databases">
        <authorList>
            <person name="Kallberg Y."/>
            <person name="Tangrot J."/>
            <person name="Rosling A."/>
        </authorList>
    </citation>
    <scope>NUCLEOTIDE SEQUENCE</scope>
    <source>
        <strain evidence="1">CL551</strain>
    </source>
</reference>
<keyword evidence="2" id="KW-1185">Reference proteome</keyword>
<dbReference type="Proteomes" id="UP000789342">
    <property type="component" value="Unassembled WGS sequence"/>
</dbReference>
<sequence length="192" mass="22575">GQGINPTCRMLCLRRIDAKNGLMKRKIVESEERILHRKHQLNVAQVLYGKDEQEIEERLKGPRNFLDGYYIYYLNGLEGCQKHTENMKNEDLTNRTPWSQAKPEEYEIDLGEQLEKTKAETKRIIKRAFTPGLQLGKKYIESWSDGTQVAFFKRFYESAQRLDAVHMVRDNVKKVIEVWGNHDGNQEDDKKE</sequence>
<evidence type="ECO:0000313" key="1">
    <source>
        <dbReference type="EMBL" id="CAG8694996.1"/>
    </source>
</evidence>
<organism evidence="1 2">
    <name type="scientific">Acaulospora morrowiae</name>
    <dbReference type="NCBI Taxonomy" id="94023"/>
    <lineage>
        <taxon>Eukaryota</taxon>
        <taxon>Fungi</taxon>
        <taxon>Fungi incertae sedis</taxon>
        <taxon>Mucoromycota</taxon>
        <taxon>Glomeromycotina</taxon>
        <taxon>Glomeromycetes</taxon>
        <taxon>Diversisporales</taxon>
        <taxon>Acaulosporaceae</taxon>
        <taxon>Acaulospora</taxon>
    </lineage>
</organism>
<dbReference type="OrthoDB" id="5569779at2759"/>
<feature type="non-terminal residue" evidence="1">
    <location>
        <position position="192"/>
    </location>
</feature>
<accession>A0A9N9EX59</accession>
<dbReference type="AlphaFoldDB" id="A0A9N9EX59"/>
<comment type="caution">
    <text evidence="1">The sequence shown here is derived from an EMBL/GenBank/DDBJ whole genome shotgun (WGS) entry which is preliminary data.</text>
</comment>
<protein>
    <submittedName>
        <fullName evidence="1">10523_t:CDS:1</fullName>
    </submittedName>
</protein>